<dbReference type="Pfam" id="PF00076">
    <property type="entry name" value="RRM_1"/>
    <property type="match status" value="1"/>
</dbReference>
<dbReference type="GO" id="GO:0034244">
    <property type="term" value="P:negative regulation of transcription elongation by RNA polymerase II"/>
    <property type="evidence" value="ECO:0007669"/>
    <property type="project" value="TreeGrafter"/>
</dbReference>
<evidence type="ECO:0000256" key="8">
    <source>
        <dbReference type="ARBA" id="ARBA00023015"/>
    </source>
</evidence>
<dbReference type="PROSITE" id="PS50102">
    <property type="entry name" value="RRM"/>
    <property type="match status" value="1"/>
</dbReference>
<dbReference type="GO" id="GO:0032021">
    <property type="term" value="C:NELF complex"/>
    <property type="evidence" value="ECO:0007669"/>
    <property type="project" value="InterPro"/>
</dbReference>
<feature type="compositionally biased region" description="Basic and acidic residues" evidence="12">
    <location>
        <begin position="119"/>
        <end position="128"/>
    </location>
</feature>
<dbReference type="CDD" id="cd12305">
    <property type="entry name" value="RRM_NELFE"/>
    <property type="match status" value="1"/>
</dbReference>
<dbReference type="InterPro" id="IPR034637">
    <property type="entry name" value="NELFE_RRM"/>
</dbReference>
<keyword evidence="14" id="KW-0251">Elongation factor</keyword>
<evidence type="ECO:0000256" key="7">
    <source>
        <dbReference type="ARBA" id="ARBA00022884"/>
    </source>
</evidence>
<dbReference type="GO" id="GO:0003723">
    <property type="term" value="F:RNA binding"/>
    <property type="evidence" value="ECO:0007669"/>
    <property type="project" value="UniProtKB-UniRule"/>
</dbReference>
<keyword evidence="10" id="KW-0539">Nucleus</keyword>
<keyword evidence="7 11" id="KW-0694">RNA-binding</keyword>
<keyword evidence="9" id="KW-0804">Transcription</keyword>
<feature type="non-terminal residue" evidence="14">
    <location>
        <position position="1"/>
    </location>
</feature>
<dbReference type="InterPro" id="IPR012677">
    <property type="entry name" value="Nucleotide-bd_a/b_plait_sf"/>
</dbReference>
<protein>
    <recommendedName>
        <fullName evidence="4">Negative elongation factor E</fullName>
    </recommendedName>
</protein>
<feature type="region of interest" description="Disordered" evidence="12">
    <location>
        <begin position="52"/>
        <end position="92"/>
    </location>
</feature>
<feature type="compositionally biased region" description="Basic and acidic residues" evidence="12">
    <location>
        <begin position="77"/>
        <end position="92"/>
    </location>
</feature>
<evidence type="ECO:0000256" key="2">
    <source>
        <dbReference type="ARBA" id="ARBA00004286"/>
    </source>
</evidence>
<dbReference type="SUPFAM" id="SSF54928">
    <property type="entry name" value="RNA-binding domain, RBD"/>
    <property type="match status" value="1"/>
</dbReference>
<keyword evidence="6" id="KW-0678">Repressor</keyword>
<reference evidence="14" key="1">
    <citation type="submission" date="2012-11" db="EMBL/GenBank/DDBJ databases">
        <authorList>
            <person name="Lucero-Rivera Y.E."/>
            <person name="Tovar-Ramirez D."/>
        </authorList>
    </citation>
    <scope>NUCLEOTIDE SEQUENCE</scope>
    <source>
        <tissue evidence="14">Salivary gland</tissue>
    </source>
</reference>
<feature type="region of interest" description="Disordered" evidence="12">
    <location>
        <begin position="108"/>
        <end position="204"/>
    </location>
</feature>
<dbReference type="InterPro" id="IPR035979">
    <property type="entry name" value="RBD_domain_sf"/>
</dbReference>
<evidence type="ECO:0000256" key="11">
    <source>
        <dbReference type="PROSITE-ProRule" id="PRU00176"/>
    </source>
</evidence>
<evidence type="ECO:0000256" key="4">
    <source>
        <dbReference type="ARBA" id="ARBA00014464"/>
    </source>
</evidence>
<keyword evidence="8" id="KW-0805">Transcription regulation</keyword>
<evidence type="ECO:0000256" key="6">
    <source>
        <dbReference type="ARBA" id="ARBA00022491"/>
    </source>
</evidence>
<evidence type="ECO:0000256" key="1">
    <source>
        <dbReference type="ARBA" id="ARBA00004123"/>
    </source>
</evidence>
<reference evidence="14" key="2">
    <citation type="journal article" date="2015" name="J. Proteomics">
        <title>Sexual differences in the sialomes of the zebra tick, Rhipicephalus pulchellus.</title>
        <authorList>
            <person name="Tan A.W."/>
            <person name="Francischetti I.M."/>
            <person name="Slovak M."/>
            <person name="Kini R.M."/>
            <person name="Ribeiro J.M."/>
        </authorList>
    </citation>
    <scope>NUCLEOTIDE SEQUENCE</scope>
    <source>
        <tissue evidence="14">Salivary gland</tissue>
    </source>
</reference>
<keyword evidence="5" id="KW-0158">Chromosome</keyword>
<accession>L7MCC7</accession>
<dbReference type="EMBL" id="GACK01003148">
    <property type="protein sequence ID" value="JAA61886.1"/>
    <property type="molecule type" value="mRNA"/>
</dbReference>
<dbReference type="PANTHER" id="PTHR17250">
    <property type="entry name" value="NEGATIVE ELONGATION FACTOR E"/>
    <property type="match status" value="1"/>
</dbReference>
<evidence type="ECO:0000256" key="3">
    <source>
        <dbReference type="ARBA" id="ARBA00006120"/>
    </source>
</evidence>
<evidence type="ECO:0000256" key="5">
    <source>
        <dbReference type="ARBA" id="ARBA00022454"/>
    </source>
</evidence>
<dbReference type="AlphaFoldDB" id="L7MCC7"/>
<dbReference type="InterPro" id="IPR000504">
    <property type="entry name" value="RRM_dom"/>
</dbReference>
<evidence type="ECO:0000256" key="10">
    <source>
        <dbReference type="ARBA" id="ARBA00023242"/>
    </source>
</evidence>
<comment type="similarity">
    <text evidence="3">Belongs to the RRM NELF-E family.</text>
</comment>
<organism evidence="14">
    <name type="scientific">Rhipicephalus pulchellus</name>
    <name type="common">Yellow backed tick</name>
    <name type="synonym">Dermacentor pulchellus</name>
    <dbReference type="NCBI Taxonomy" id="72859"/>
    <lineage>
        <taxon>Eukaryota</taxon>
        <taxon>Metazoa</taxon>
        <taxon>Ecdysozoa</taxon>
        <taxon>Arthropoda</taxon>
        <taxon>Chelicerata</taxon>
        <taxon>Arachnida</taxon>
        <taxon>Acari</taxon>
        <taxon>Parasitiformes</taxon>
        <taxon>Ixodida</taxon>
        <taxon>Ixodoidea</taxon>
        <taxon>Ixodidae</taxon>
        <taxon>Rhipicephalinae</taxon>
        <taxon>Rhipicephalus</taxon>
        <taxon>Rhipicephalus</taxon>
    </lineage>
</organism>
<name>L7MCC7_RHIPC</name>
<sequence length="315" mass="34616">DLSAVCVIFAGSLSTVRRVASQRHGIAMVYLHFPSQYTEEEDMLQKKYQKLKRKKKALQQTKTPKQEPPPVPTTLRKGHDQVSESKPDAKEVAKKLLKSGAISAIKVENKERHGFKRSKASERKRSLNDRPGGIGYQPYAANHPTEDDLEATGTSSSSSSSSRPAMKSLYESFVSGGNLDEDDPKHLESPRESAPEKPRQKNTLYVHGAGVSEDLLRGAFAPFGALLNISMELDKNCGFVTFEKIDCAEKAVLEMNGATVSGIKLRVSFARRQPLIPQSSDGSPANWTAMASNYGQKGGTTDNRKAVLYNDLDLF</sequence>
<dbReference type="SMART" id="SM00360">
    <property type="entry name" value="RRM"/>
    <property type="match status" value="1"/>
</dbReference>
<comment type="subcellular location">
    <subcellularLocation>
        <location evidence="2">Chromosome</location>
    </subcellularLocation>
    <subcellularLocation>
        <location evidence="1">Nucleus</location>
    </subcellularLocation>
</comment>
<feature type="compositionally biased region" description="Basic and acidic residues" evidence="12">
    <location>
        <begin position="183"/>
        <end position="199"/>
    </location>
</feature>
<dbReference type="InterPro" id="IPR033102">
    <property type="entry name" value="NELFE"/>
</dbReference>
<dbReference type="GO" id="GO:0003746">
    <property type="term" value="F:translation elongation factor activity"/>
    <property type="evidence" value="ECO:0007669"/>
    <property type="project" value="UniProtKB-KW"/>
</dbReference>
<evidence type="ECO:0000256" key="9">
    <source>
        <dbReference type="ARBA" id="ARBA00023163"/>
    </source>
</evidence>
<evidence type="ECO:0000259" key="13">
    <source>
        <dbReference type="PROSITE" id="PS50102"/>
    </source>
</evidence>
<evidence type="ECO:0000256" key="12">
    <source>
        <dbReference type="SAM" id="MobiDB-lite"/>
    </source>
</evidence>
<feature type="domain" description="RRM" evidence="13">
    <location>
        <begin position="202"/>
        <end position="272"/>
    </location>
</feature>
<evidence type="ECO:0000313" key="14">
    <source>
        <dbReference type="EMBL" id="JAA61886.1"/>
    </source>
</evidence>
<proteinExistence type="evidence at transcript level"/>
<dbReference type="PANTHER" id="PTHR17250:SF0">
    <property type="entry name" value="NEGATIVE ELONGATION FACTOR E"/>
    <property type="match status" value="1"/>
</dbReference>
<dbReference type="GO" id="GO:0005694">
    <property type="term" value="C:chromosome"/>
    <property type="evidence" value="ECO:0007669"/>
    <property type="project" value="UniProtKB-SubCell"/>
</dbReference>
<keyword evidence="14" id="KW-0648">Protein biosynthesis</keyword>
<dbReference type="Gene3D" id="3.30.70.330">
    <property type="match status" value="1"/>
</dbReference>